<dbReference type="OrthoDB" id="2286717at2"/>
<dbReference type="RefSeq" id="WP_057877396.1">
    <property type="nucleotide sequence ID" value="NZ_JQCA01000004.1"/>
</dbReference>
<gene>
    <name evidence="1" type="ORF">IV54_GL001732</name>
</gene>
<dbReference type="PATRIC" id="fig|616990.3.peg.1836"/>
<comment type="caution">
    <text evidence="1">The sequence shown here is derived from an EMBL/GenBank/DDBJ whole genome shotgun (WGS) entry which is preliminary data.</text>
</comment>
<protein>
    <submittedName>
        <fullName evidence="1">Uncharacterized protein</fullName>
    </submittedName>
</protein>
<dbReference type="AlphaFoldDB" id="A0A0R2LZB1"/>
<sequence>MANTKNSQAAKIRQQIISWLQDPAETEVVFQEKFPGIRGIRAVSLRQKLVALGYANSAVMGAVSAAPSVDHRIKKAARKPRQVFYYFDGEPDNTPAPTVTPAVKVATSQPKATQPTTTPQRVTRTVAPAAEGLSGTPAFRDLLATNQALHSQVDALLDAAQQQRPLGDLELTFLTDFTAQVAKQTELLDALATQERIDQLRH</sequence>
<dbReference type="Proteomes" id="UP000051906">
    <property type="component" value="Unassembled WGS sequence"/>
</dbReference>
<name>A0A0R2LZB1_9LACO</name>
<dbReference type="EMBL" id="JQCA01000004">
    <property type="protein sequence ID" value="KRO05468.1"/>
    <property type="molecule type" value="Genomic_DNA"/>
</dbReference>
<organism evidence="1 2">
    <name type="scientific">Levilactobacillus paucivorans</name>
    <dbReference type="NCBI Taxonomy" id="616990"/>
    <lineage>
        <taxon>Bacteria</taxon>
        <taxon>Bacillati</taxon>
        <taxon>Bacillota</taxon>
        <taxon>Bacilli</taxon>
        <taxon>Lactobacillales</taxon>
        <taxon>Lactobacillaceae</taxon>
        <taxon>Levilactobacillus</taxon>
    </lineage>
</organism>
<reference evidence="1 2" key="1">
    <citation type="journal article" date="2015" name="Genome Announc.">
        <title>Expanding the biotechnology potential of lactobacilli through comparative genomics of 213 strains and associated genera.</title>
        <authorList>
            <person name="Sun Z."/>
            <person name="Harris H.M."/>
            <person name="McCann A."/>
            <person name="Guo C."/>
            <person name="Argimon S."/>
            <person name="Zhang W."/>
            <person name="Yang X."/>
            <person name="Jeffery I.B."/>
            <person name="Cooney J.C."/>
            <person name="Kagawa T.F."/>
            <person name="Liu W."/>
            <person name="Song Y."/>
            <person name="Salvetti E."/>
            <person name="Wrobel A."/>
            <person name="Rasinkangas P."/>
            <person name="Parkhill J."/>
            <person name="Rea M.C."/>
            <person name="O'Sullivan O."/>
            <person name="Ritari J."/>
            <person name="Douillard F.P."/>
            <person name="Paul Ross R."/>
            <person name="Yang R."/>
            <person name="Briner A.E."/>
            <person name="Felis G.E."/>
            <person name="de Vos W.M."/>
            <person name="Barrangou R."/>
            <person name="Klaenhammer T.R."/>
            <person name="Caufield P.W."/>
            <person name="Cui Y."/>
            <person name="Zhang H."/>
            <person name="O'Toole P.W."/>
        </authorList>
    </citation>
    <scope>NUCLEOTIDE SEQUENCE [LARGE SCALE GENOMIC DNA]</scope>
    <source>
        <strain evidence="1 2">DSM 22467</strain>
    </source>
</reference>
<keyword evidence="2" id="KW-1185">Reference proteome</keyword>
<accession>A0A0R2LZB1</accession>
<proteinExistence type="predicted"/>
<evidence type="ECO:0000313" key="2">
    <source>
        <dbReference type="Proteomes" id="UP000051906"/>
    </source>
</evidence>
<evidence type="ECO:0000313" key="1">
    <source>
        <dbReference type="EMBL" id="KRO05468.1"/>
    </source>
</evidence>